<dbReference type="InterPro" id="IPR000529">
    <property type="entry name" value="Ribosomal_bS6"/>
</dbReference>
<dbReference type="CDD" id="cd15487">
    <property type="entry name" value="bS6_chloro_cyano"/>
    <property type="match status" value="1"/>
</dbReference>
<dbReference type="InterPro" id="IPR052800">
    <property type="entry name" value="DNA_Repair_Helicase_ZGRF1"/>
</dbReference>
<feature type="domain" description="5'-3' DNA helicase ZGRF1-like N-terminal" evidence="10">
    <location>
        <begin position="6"/>
        <end position="79"/>
    </location>
</feature>
<keyword evidence="8" id="KW-0689">Ribosomal protein</keyword>
<keyword evidence="5" id="KW-0699">rRNA-binding</keyword>
<keyword evidence="7" id="KW-0809">Transit peptide</keyword>
<dbReference type="Pfam" id="PF01250">
    <property type="entry name" value="Ribosomal_S6"/>
    <property type="match status" value="1"/>
</dbReference>
<evidence type="ECO:0000256" key="2">
    <source>
        <dbReference type="ARBA" id="ARBA00009512"/>
    </source>
</evidence>
<dbReference type="FunFam" id="3.30.70.60:FF:000006">
    <property type="entry name" value="30S ribosomal protein S6 alpha, chloroplastic"/>
    <property type="match status" value="1"/>
</dbReference>
<dbReference type="AlphaFoldDB" id="A0AAN9Q466"/>
<evidence type="ECO:0000256" key="1">
    <source>
        <dbReference type="ARBA" id="ARBA00004229"/>
    </source>
</evidence>
<dbReference type="GO" id="GO:0035861">
    <property type="term" value="C:site of double-strand break"/>
    <property type="evidence" value="ECO:0007669"/>
    <property type="project" value="TreeGrafter"/>
</dbReference>
<gene>
    <name evidence="11" type="ORF">RJT34_02776</name>
</gene>
<evidence type="ECO:0000256" key="8">
    <source>
        <dbReference type="ARBA" id="ARBA00022980"/>
    </source>
</evidence>
<dbReference type="EMBL" id="JAYKXN010000001">
    <property type="protein sequence ID" value="KAK7318078.1"/>
    <property type="molecule type" value="Genomic_DNA"/>
</dbReference>
<evidence type="ECO:0000256" key="6">
    <source>
        <dbReference type="ARBA" id="ARBA00022884"/>
    </source>
</evidence>
<dbReference type="PANTHER" id="PTHR28535:SF1">
    <property type="entry name" value="PROTEIN ZGRF1"/>
    <property type="match status" value="1"/>
</dbReference>
<dbReference type="GO" id="GO:0019843">
    <property type="term" value="F:rRNA binding"/>
    <property type="evidence" value="ECO:0007669"/>
    <property type="project" value="UniProtKB-KW"/>
</dbReference>
<keyword evidence="9" id="KW-0687">Ribonucleoprotein</keyword>
<keyword evidence="4" id="KW-0934">Plastid</keyword>
<comment type="similarity">
    <text evidence="2">Belongs to the bacterial ribosomal protein bS6 family.</text>
</comment>
<dbReference type="GO" id="GO:0003735">
    <property type="term" value="F:structural constituent of ribosome"/>
    <property type="evidence" value="ECO:0007669"/>
    <property type="project" value="InterPro"/>
</dbReference>
<dbReference type="InterPro" id="IPR018838">
    <property type="entry name" value="ZGRF1-like_N"/>
</dbReference>
<dbReference type="InterPro" id="IPR014717">
    <property type="entry name" value="Transl_elong_EF1B/ribsomal_bS6"/>
</dbReference>
<dbReference type="InterPro" id="IPR035980">
    <property type="entry name" value="Ribosomal_bS6_sf"/>
</dbReference>
<evidence type="ECO:0000256" key="3">
    <source>
        <dbReference type="ARBA" id="ARBA00022528"/>
    </source>
</evidence>
<evidence type="ECO:0000256" key="4">
    <source>
        <dbReference type="ARBA" id="ARBA00022640"/>
    </source>
</evidence>
<evidence type="ECO:0000256" key="5">
    <source>
        <dbReference type="ARBA" id="ARBA00022730"/>
    </source>
</evidence>
<name>A0AAN9Q466_CLITE</name>
<dbReference type="Gene3D" id="3.30.70.60">
    <property type="match status" value="1"/>
</dbReference>
<comment type="subcellular location">
    <subcellularLocation>
        <location evidence="1">Plastid</location>
        <location evidence="1">Chloroplast</location>
    </subcellularLocation>
</comment>
<proteinExistence type="inferred from homology"/>
<dbReference type="GO" id="GO:0005840">
    <property type="term" value="C:ribosome"/>
    <property type="evidence" value="ECO:0007669"/>
    <property type="project" value="UniProtKB-KW"/>
</dbReference>
<keyword evidence="6" id="KW-0694">RNA-binding</keyword>
<keyword evidence="12" id="KW-1185">Reference proteome</keyword>
<dbReference type="Proteomes" id="UP001359559">
    <property type="component" value="Unassembled WGS sequence"/>
</dbReference>
<evidence type="ECO:0000313" key="12">
    <source>
        <dbReference type="Proteomes" id="UP001359559"/>
    </source>
</evidence>
<comment type="caution">
    <text evidence="11">The sequence shown here is derived from an EMBL/GenBank/DDBJ whole genome shotgun (WGS) entry which is preliminary data.</text>
</comment>
<reference evidence="11 12" key="1">
    <citation type="submission" date="2024-01" db="EMBL/GenBank/DDBJ databases">
        <title>The genomes of 5 underutilized Papilionoideae crops provide insights into root nodulation and disease resistance.</title>
        <authorList>
            <person name="Yuan L."/>
        </authorList>
    </citation>
    <scope>NUCLEOTIDE SEQUENCE [LARGE SCALE GENOMIC DNA]</scope>
    <source>
        <strain evidence="11">LY-2023</strain>
        <tissue evidence="11">Leaf</tissue>
    </source>
</reference>
<sequence length="760" mass="85383">MGDSKRWTATYTKHIKQKRKVHQDGFLDLHITTRKLSLYDECEKLLECRLLKKDETVSSGETLTFNGYLVDIGDPEGDKKPKIDLNVDRKLKNDSRFKTPFDTPRNAKEKIAWVRKPLSPSQKVIREFKKRELIKYGSPKISQETPKPSTTEWQVLYTAQVTQKAKKYHDGFLRLVLRGSGGAQVMLFDAGRKLLDSRFLKKEDAIKSGESIAFDTYLIDIGEHQGSSRTPDSNIPGDKYNNVDRRKLDTQKISLDTDTQVTVEKTEWQVLYTTQLTQKAKKYHDGFLQLEFCGSLGRQVVLCDLGKRPLDRRFLKKNEVIRAGESIYFDGHLVEVGEPEGSQHSSVKLNERVISNNVVERRQIKQRQSGCHKANSSVAKAQSPGKLCGQDPGLNSFCTKMEDKKPSRIASPIKPLRDANQILSILRDPSPKPGDSYVTAACTGCSFQFTENVEMSHQSYSQKDAQRSMNEADFGLLSSSSAGDSCLTTDEGKSAEFWCKGETNTLHIGYSNSVKAELWGLLKGLSLAKDLNIAKLELLVDSKIMAISMASSSLTSIPLSSSLNVPQCCSKSSSMFPSPPIGAFSRISKPLFTQSTFHFYHKRNDSGFSIRAQTLDFSNSLFEGGFGSENDPNSPGTGLTAVEEKEEIQCPPGLRQYETMAVLRPDMTEDERLVLTQKYEELLVAGGGMYIEVFNRGVIPLAYSIKKKNKAGETNTYLDGIYLLFTYFTKPESLRALEETLLMDDNVIRSSSFKIRKRRY</sequence>
<dbReference type="GO" id="GO:0009507">
    <property type="term" value="C:chloroplast"/>
    <property type="evidence" value="ECO:0007669"/>
    <property type="project" value="UniProtKB-SubCell"/>
</dbReference>
<accession>A0AAN9Q466</accession>
<dbReference type="GO" id="GO:0005634">
    <property type="term" value="C:nucleus"/>
    <property type="evidence" value="ECO:0007669"/>
    <property type="project" value="TreeGrafter"/>
</dbReference>
<evidence type="ECO:0000256" key="9">
    <source>
        <dbReference type="ARBA" id="ARBA00023274"/>
    </source>
</evidence>
<dbReference type="GO" id="GO:0006412">
    <property type="term" value="P:translation"/>
    <property type="evidence" value="ECO:0007669"/>
    <property type="project" value="InterPro"/>
</dbReference>
<dbReference type="Pfam" id="PF10382">
    <property type="entry name" value="ZGRF1-like_N"/>
    <property type="match status" value="3"/>
</dbReference>
<dbReference type="PANTHER" id="PTHR28535">
    <property type="entry name" value="ZINC FINGER GRF-TYPE CONTAINING 1"/>
    <property type="match status" value="1"/>
</dbReference>
<evidence type="ECO:0000259" key="10">
    <source>
        <dbReference type="Pfam" id="PF10382"/>
    </source>
</evidence>
<protein>
    <recommendedName>
        <fullName evidence="10">5'-3' DNA helicase ZGRF1-like N-terminal domain-containing protein</fullName>
    </recommendedName>
</protein>
<evidence type="ECO:0000313" key="11">
    <source>
        <dbReference type="EMBL" id="KAK7318078.1"/>
    </source>
</evidence>
<evidence type="ECO:0000256" key="7">
    <source>
        <dbReference type="ARBA" id="ARBA00022946"/>
    </source>
</evidence>
<feature type="domain" description="5'-3' DNA helicase ZGRF1-like N-terminal" evidence="10">
    <location>
        <begin position="267"/>
        <end position="345"/>
    </location>
</feature>
<dbReference type="GO" id="GO:0006302">
    <property type="term" value="P:double-strand break repair"/>
    <property type="evidence" value="ECO:0007669"/>
    <property type="project" value="TreeGrafter"/>
</dbReference>
<organism evidence="11 12">
    <name type="scientific">Clitoria ternatea</name>
    <name type="common">Butterfly pea</name>
    <dbReference type="NCBI Taxonomy" id="43366"/>
    <lineage>
        <taxon>Eukaryota</taxon>
        <taxon>Viridiplantae</taxon>
        <taxon>Streptophyta</taxon>
        <taxon>Embryophyta</taxon>
        <taxon>Tracheophyta</taxon>
        <taxon>Spermatophyta</taxon>
        <taxon>Magnoliopsida</taxon>
        <taxon>eudicotyledons</taxon>
        <taxon>Gunneridae</taxon>
        <taxon>Pentapetalae</taxon>
        <taxon>rosids</taxon>
        <taxon>fabids</taxon>
        <taxon>Fabales</taxon>
        <taxon>Fabaceae</taxon>
        <taxon>Papilionoideae</taxon>
        <taxon>50 kb inversion clade</taxon>
        <taxon>NPAAA clade</taxon>
        <taxon>indigoferoid/millettioid clade</taxon>
        <taxon>Phaseoleae</taxon>
        <taxon>Clitoria</taxon>
    </lineage>
</organism>
<dbReference type="GO" id="GO:1990904">
    <property type="term" value="C:ribonucleoprotein complex"/>
    <property type="evidence" value="ECO:0007669"/>
    <property type="project" value="UniProtKB-KW"/>
</dbReference>
<dbReference type="SUPFAM" id="SSF54995">
    <property type="entry name" value="Ribosomal protein S6"/>
    <property type="match status" value="1"/>
</dbReference>
<keyword evidence="3" id="KW-0150">Chloroplast</keyword>
<feature type="domain" description="5'-3' DNA helicase ZGRF1-like N-terminal" evidence="10">
    <location>
        <begin position="151"/>
        <end position="228"/>
    </location>
</feature>
<dbReference type="HAMAP" id="MF_00360">
    <property type="entry name" value="Ribosomal_bS6"/>
    <property type="match status" value="1"/>
</dbReference>
<dbReference type="InterPro" id="IPR020814">
    <property type="entry name" value="Ribosomal_S6_plastid/chlpt"/>
</dbReference>